<reference evidence="3" key="1">
    <citation type="submission" date="2019-02" db="EMBL/GenBank/DDBJ databases">
        <title>Complete genome sequence of Rhodoferax sp. Gr-4.</title>
        <authorList>
            <person name="Jin L."/>
        </authorList>
    </citation>
    <scope>NUCLEOTIDE SEQUENCE [LARGE SCALE GENOMIC DNA]</scope>
    <source>
        <strain evidence="3">Gr-4</strain>
    </source>
</reference>
<proteinExistence type="predicted"/>
<dbReference type="EMBL" id="CP036282">
    <property type="protein sequence ID" value="QDL55651.1"/>
    <property type="molecule type" value="Genomic_DNA"/>
</dbReference>
<dbReference type="InterPro" id="IPR025528">
    <property type="entry name" value="BrnA_antitoxin"/>
</dbReference>
<dbReference type="AlphaFoldDB" id="A0A515ESL2"/>
<name>A0A515ESL2_9BURK</name>
<keyword evidence="3" id="KW-1185">Reference proteome</keyword>
<evidence type="ECO:0000313" key="3">
    <source>
        <dbReference type="Proteomes" id="UP000317365"/>
    </source>
</evidence>
<organism evidence="2 3">
    <name type="scientific">Rhodoferax aquaticus</name>
    <dbReference type="NCBI Taxonomy" id="2527691"/>
    <lineage>
        <taxon>Bacteria</taxon>
        <taxon>Pseudomonadati</taxon>
        <taxon>Pseudomonadota</taxon>
        <taxon>Betaproteobacteria</taxon>
        <taxon>Burkholderiales</taxon>
        <taxon>Comamonadaceae</taxon>
        <taxon>Rhodoferax</taxon>
    </lineage>
</organism>
<feature type="region of interest" description="Disordered" evidence="1">
    <location>
        <begin position="1"/>
        <end position="20"/>
    </location>
</feature>
<dbReference type="Pfam" id="PF14384">
    <property type="entry name" value="BrnA_antitoxin"/>
    <property type="match status" value="1"/>
</dbReference>
<dbReference type="RefSeq" id="WP_142812806.1">
    <property type="nucleotide sequence ID" value="NZ_CP036282.1"/>
</dbReference>
<feature type="compositionally biased region" description="Low complexity" evidence="1">
    <location>
        <begin position="1"/>
        <end position="13"/>
    </location>
</feature>
<evidence type="ECO:0000313" key="2">
    <source>
        <dbReference type="EMBL" id="QDL55651.1"/>
    </source>
</evidence>
<dbReference type="KEGG" id="rhg:EXZ61_16555"/>
<evidence type="ECO:0000256" key="1">
    <source>
        <dbReference type="SAM" id="MobiDB-lite"/>
    </source>
</evidence>
<reference evidence="3" key="2">
    <citation type="journal article" date="2020" name="Int. J. Syst. Evol. Microbiol.">
        <title>Genomic insights into a novel species Rhodoferax aquaticus sp. nov., isolated from freshwater.</title>
        <authorList>
            <person name="Li T."/>
            <person name="Zhuo Y."/>
            <person name="Jin C.Z."/>
            <person name="Wu X."/>
            <person name="Ko S.R."/>
            <person name="Jin F.J."/>
            <person name="Ahn C.Y."/>
            <person name="Oh H.M."/>
            <person name="Lee H.G."/>
            <person name="Jin L."/>
        </authorList>
    </citation>
    <scope>NUCLEOTIDE SEQUENCE [LARGE SCALE GENOMIC DNA]</scope>
    <source>
        <strain evidence="3">Gr-4</strain>
    </source>
</reference>
<sequence length="90" mass="9728">MTAKKPTTPATWTDPDDAPALPEAFFQRADRYEGAVLKPRGRPRAASTKEPVKIRLDADVLAALRASGDGWQTRINDALRASLQLAGKLG</sequence>
<dbReference type="Proteomes" id="UP000317365">
    <property type="component" value="Chromosome"/>
</dbReference>
<evidence type="ECO:0008006" key="4">
    <source>
        <dbReference type="Google" id="ProtNLM"/>
    </source>
</evidence>
<protein>
    <recommendedName>
        <fullName evidence="4">BrnA antitoxin family protein</fullName>
    </recommendedName>
</protein>
<gene>
    <name evidence="2" type="ORF">EXZ61_16555</name>
</gene>
<accession>A0A515ESL2</accession>